<dbReference type="EMBL" id="CP046640">
    <property type="protein sequence ID" value="QTL97464.1"/>
    <property type="molecule type" value="Genomic_DNA"/>
</dbReference>
<dbReference type="Pfam" id="PF04290">
    <property type="entry name" value="DctQ"/>
    <property type="match status" value="1"/>
</dbReference>
<feature type="transmembrane region" description="Helical" evidence="9">
    <location>
        <begin position="21"/>
        <end position="45"/>
    </location>
</feature>
<evidence type="ECO:0000256" key="1">
    <source>
        <dbReference type="ARBA" id="ARBA00004429"/>
    </source>
</evidence>
<dbReference type="Proteomes" id="UP000665020">
    <property type="component" value="Chromosome"/>
</dbReference>
<organism evidence="11 12">
    <name type="scientific">Iocasia fonsfrigidae</name>
    <dbReference type="NCBI Taxonomy" id="2682810"/>
    <lineage>
        <taxon>Bacteria</taxon>
        <taxon>Bacillati</taxon>
        <taxon>Bacillota</taxon>
        <taxon>Clostridia</taxon>
        <taxon>Halanaerobiales</taxon>
        <taxon>Halanaerobiaceae</taxon>
        <taxon>Iocasia</taxon>
    </lineage>
</organism>
<keyword evidence="12" id="KW-1185">Reference proteome</keyword>
<comment type="similarity">
    <text evidence="8">Belongs to the TRAP transporter small permease family.</text>
</comment>
<keyword evidence="5 9" id="KW-0812">Transmembrane</keyword>
<evidence type="ECO:0000313" key="11">
    <source>
        <dbReference type="EMBL" id="QTL97464.1"/>
    </source>
</evidence>
<accession>A0A8A7KH39</accession>
<dbReference type="PANTHER" id="PTHR35011:SF2">
    <property type="entry name" value="2,3-DIKETO-L-GULONATE TRAP TRANSPORTER SMALL PERMEASE PROTEIN YIAM"/>
    <property type="match status" value="1"/>
</dbReference>
<feature type="transmembrane region" description="Helical" evidence="9">
    <location>
        <begin position="130"/>
        <end position="148"/>
    </location>
</feature>
<evidence type="ECO:0000256" key="5">
    <source>
        <dbReference type="ARBA" id="ARBA00022692"/>
    </source>
</evidence>
<evidence type="ECO:0000256" key="4">
    <source>
        <dbReference type="ARBA" id="ARBA00022519"/>
    </source>
</evidence>
<dbReference type="RefSeq" id="WP_230869092.1">
    <property type="nucleotide sequence ID" value="NZ_CP046640.1"/>
</dbReference>
<evidence type="ECO:0000313" key="12">
    <source>
        <dbReference type="Proteomes" id="UP000665020"/>
    </source>
</evidence>
<comment type="subcellular location">
    <subcellularLocation>
        <location evidence="1">Cell inner membrane</location>
        <topology evidence="1">Multi-pass membrane protein</topology>
    </subcellularLocation>
</comment>
<keyword evidence="6 9" id="KW-1133">Transmembrane helix</keyword>
<dbReference type="PANTHER" id="PTHR35011">
    <property type="entry name" value="2,3-DIKETO-L-GULONATE TRAP TRANSPORTER SMALL PERMEASE PROTEIN YIAM"/>
    <property type="match status" value="1"/>
</dbReference>
<dbReference type="GO" id="GO:0022857">
    <property type="term" value="F:transmembrane transporter activity"/>
    <property type="evidence" value="ECO:0007669"/>
    <property type="project" value="TreeGrafter"/>
</dbReference>
<evidence type="ECO:0000256" key="2">
    <source>
        <dbReference type="ARBA" id="ARBA00022448"/>
    </source>
</evidence>
<evidence type="ECO:0000256" key="8">
    <source>
        <dbReference type="ARBA" id="ARBA00038436"/>
    </source>
</evidence>
<dbReference type="InterPro" id="IPR055348">
    <property type="entry name" value="DctQ"/>
</dbReference>
<keyword evidence="4" id="KW-0997">Cell inner membrane</keyword>
<keyword evidence="7 9" id="KW-0472">Membrane</keyword>
<gene>
    <name evidence="11" type="ORF">GM661_05435</name>
</gene>
<dbReference type="GO" id="GO:0005886">
    <property type="term" value="C:plasma membrane"/>
    <property type="evidence" value="ECO:0007669"/>
    <property type="project" value="UniProtKB-SubCell"/>
</dbReference>
<protein>
    <submittedName>
        <fullName evidence="11">TRAP transporter small permease subunit</fullName>
    </submittedName>
</protein>
<evidence type="ECO:0000256" key="6">
    <source>
        <dbReference type="ARBA" id="ARBA00022989"/>
    </source>
</evidence>
<sequence>MKRLLDSVCYISILLTNFITKMLLSVMVSITFILVISRFIFAYSFPWVEELTRYLMVWLVLLGAAVVLRTDRHISVNFFSDYFSKTLKTILNIIFQLLIIGYLVILTVVGYRAANMMWILKSPSMGFPLFWVYLALPVSSVMMIVYAVNQIIDYVSGLINKSANKGGCEG</sequence>
<feature type="domain" description="Tripartite ATP-independent periplasmic transporters DctQ component" evidence="10">
    <location>
        <begin position="27"/>
        <end position="153"/>
    </location>
</feature>
<evidence type="ECO:0000259" key="10">
    <source>
        <dbReference type="Pfam" id="PF04290"/>
    </source>
</evidence>
<dbReference type="InterPro" id="IPR007387">
    <property type="entry name" value="TRAP_DctQ"/>
</dbReference>
<feature type="transmembrane region" description="Helical" evidence="9">
    <location>
        <begin position="89"/>
        <end position="110"/>
    </location>
</feature>
<dbReference type="AlphaFoldDB" id="A0A8A7KH39"/>
<evidence type="ECO:0000256" key="9">
    <source>
        <dbReference type="SAM" id="Phobius"/>
    </source>
</evidence>
<keyword evidence="3" id="KW-1003">Cell membrane</keyword>
<name>A0A8A7KH39_9FIRM</name>
<dbReference type="GO" id="GO:0015740">
    <property type="term" value="P:C4-dicarboxylate transport"/>
    <property type="evidence" value="ECO:0007669"/>
    <property type="project" value="TreeGrafter"/>
</dbReference>
<evidence type="ECO:0000256" key="7">
    <source>
        <dbReference type="ARBA" id="ARBA00023136"/>
    </source>
</evidence>
<feature type="transmembrane region" description="Helical" evidence="9">
    <location>
        <begin position="51"/>
        <end position="68"/>
    </location>
</feature>
<reference evidence="11" key="1">
    <citation type="submission" date="2019-12" db="EMBL/GenBank/DDBJ databases">
        <authorList>
            <person name="zhang j."/>
            <person name="sun C.M."/>
        </authorList>
    </citation>
    <scope>NUCLEOTIDE SEQUENCE</scope>
    <source>
        <strain evidence="11">NS-1</strain>
    </source>
</reference>
<evidence type="ECO:0000256" key="3">
    <source>
        <dbReference type="ARBA" id="ARBA00022475"/>
    </source>
</evidence>
<proteinExistence type="inferred from homology"/>
<dbReference type="KEGG" id="ifn:GM661_05435"/>
<keyword evidence="2" id="KW-0813">Transport</keyword>